<protein>
    <submittedName>
        <fullName evidence="2">Uncharacterized protein</fullName>
    </submittedName>
</protein>
<organism evidence="2 3">
    <name type="scientific">Streblomastix strix</name>
    <dbReference type="NCBI Taxonomy" id="222440"/>
    <lineage>
        <taxon>Eukaryota</taxon>
        <taxon>Metamonada</taxon>
        <taxon>Preaxostyla</taxon>
        <taxon>Oxymonadida</taxon>
        <taxon>Streblomastigidae</taxon>
        <taxon>Streblomastix</taxon>
    </lineage>
</organism>
<reference evidence="2 3" key="1">
    <citation type="submission" date="2019-03" db="EMBL/GenBank/DDBJ databases">
        <title>Single cell metagenomics reveals metabolic interactions within the superorganism composed of flagellate Streblomastix strix and complex community of Bacteroidetes bacteria on its surface.</title>
        <authorList>
            <person name="Treitli S.C."/>
            <person name="Kolisko M."/>
            <person name="Husnik F."/>
            <person name="Keeling P."/>
            <person name="Hampl V."/>
        </authorList>
    </citation>
    <scope>NUCLEOTIDE SEQUENCE [LARGE SCALE GENOMIC DNA]</scope>
    <source>
        <strain evidence="2">ST1C</strain>
    </source>
</reference>
<dbReference type="AlphaFoldDB" id="A0A5J4VFU8"/>
<dbReference type="Proteomes" id="UP000324800">
    <property type="component" value="Unassembled WGS sequence"/>
</dbReference>
<feature type="compositionally biased region" description="Acidic residues" evidence="1">
    <location>
        <begin position="65"/>
        <end position="74"/>
    </location>
</feature>
<accession>A0A5J4VFU8</accession>
<proteinExistence type="predicted"/>
<evidence type="ECO:0000256" key="1">
    <source>
        <dbReference type="SAM" id="MobiDB-lite"/>
    </source>
</evidence>
<comment type="caution">
    <text evidence="2">The sequence shown here is derived from an EMBL/GenBank/DDBJ whole genome shotgun (WGS) entry which is preliminary data.</text>
</comment>
<sequence>MELHLFVDNMEEDYYVTKISNAVRFGTFMQYANSSFTVTKFEKRSTSSFHGNMSGELRKQQKEELEQDGEIEELDKDRVSPPLTREDKAKKQNADQTFDKLLTNVAAHRTNADGQ</sequence>
<feature type="compositionally biased region" description="Basic and acidic residues" evidence="1">
    <location>
        <begin position="75"/>
        <end position="93"/>
    </location>
</feature>
<evidence type="ECO:0000313" key="3">
    <source>
        <dbReference type="Proteomes" id="UP000324800"/>
    </source>
</evidence>
<feature type="region of interest" description="Disordered" evidence="1">
    <location>
        <begin position="45"/>
        <end position="97"/>
    </location>
</feature>
<name>A0A5J4VFU8_9EUKA</name>
<gene>
    <name evidence="2" type="ORF">EZS28_023035</name>
</gene>
<evidence type="ECO:0000313" key="2">
    <source>
        <dbReference type="EMBL" id="KAA6381440.1"/>
    </source>
</evidence>
<dbReference type="EMBL" id="SNRW01007324">
    <property type="protein sequence ID" value="KAA6381440.1"/>
    <property type="molecule type" value="Genomic_DNA"/>
</dbReference>